<organism evidence="1 2">
    <name type="scientific">Catenulispora yoronensis</name>
    <dbReference type="NCBI Taxonomy" id="450799"/>
    <lineage>
        <taxon>Bacteria</taxon>
        <taxon>Bacillati</taxon>
        <taxon>Actinomycetota</taxon>
        <taxon>Actinomycetes</taxon>
        <taxon>Catenulisporales</taxon>
        <taxon>Catenulisporaceae</taxon>
        <taxon>Catenulispora</taxon>
    </lineage>
</organism>
<accession>A0ABN2TUJ2</accession>
<dbReference type="Proteomes" id="UP001500751">
    <property type="component" value="Unassembled WGS sequence"/>
</dbReference>
<gene>
    <name evidence="1" type="ORF">GCM10009839_17360</name>
</gene>
<dbReference type="InterPro" id="IPR009351">
    <property type="entry name" value="AlkZ-like"/>
</dbReference>
<dbReference type="PANTHER" id="PTHR38479">
    <property type="entry name" value="LMO0824 PROTEIN"/>
    <property type="match status" value="1"/>
</dbReference>
<reference evidence="1 2" key="1">
    <citation type="journal article" date="2019" name="Int. J. Syst. Evol. Microbiol.">
        <title>The Global Catalogue of Microorganisms (GCM) 10K type strain sequencing project: providing services to taxonomists for standard genome sequencing and annotation.</title>
        <authorList>
            <consortium name="The Broad Institute Genomics Platform"/>
            <consortium name="The Broad Institute Genome Sequencing Center for Infectious Disease"/>
            <person name="Wu L."/>
            <person name="Ma J."/>
        </authorList>
    </citation>
    <scope>NUCLEOTIDE SEQUENCE [LARGE SCALE GENOMIC DNA]</scope>
    <source>
        <strain evidence="1 2">JCM 16014</strain>
    </source>
</reference>
<protein>
    <submittedName>
        <fullName evidence="1">Winged helix DNA-binding domain-containing protein</fullName>
    </submittedName>
</protein>
<sequence length="372" mass="41625">MSGRILSEQELNRATLDRQLLLRRSALDAADAVEHLVGLQTQLPPNHYVALWSRLDGFDAQAFSRRFEDREFVRLSLQRSTIHTVTARDCMPLRHLLRSVHSRTLQGAFGRKLKGIDMPELAARARVLVEQEPRTFNDLGKLLAEDYPDHDAQALGVAARNQLAMVQVTPRGLWLQGGLAKHTTAENWLDLTEPVPAMTPDELVLRYLKAFGPASVMDAQMWSGLTGLREVFERLAGGLAVFRSEGGTELFDLPDAPRPDADVEAPVRFLPEFDNVFIGHKDRARIHDPRVAKEKIWAGNLSLTTFMVDGRIRGVWKLETDRKRTTATVNLTPLVPITKAQRSALEAEGAALLEFLVPGADHDLRWLVDENG</sequence>
<comment type="caution">
    <text evidence="1">The sequence shown here is derived from an EMBL/GenBank/DDBJ whole genome shotgun (WGS) entry which is preliminary data.</text>
</comment>
<name>A0ABN2TUJ2_9ACTN</name>
<dbReference type="EMBL" id="BAAAQN010000007">
    <property type="protein sequence ID" value="GAA2021036.1"/>
    <property type="molecule type" value="Genomic_DNA"/>
</dbReference>
<keyword evidence="2" id="KW-1185">Reference proteome</keyword>
<evidence type="ECO:0000313" key="1">
    <source>
        <dbReference type="EMBL" id="GAA2021036.1"/>
    </source>
</evidence>
<evidence type="ECO:0000313" key="2">
    <source>
        <dbReference type="Proteomes" id="UP001500751"/>
    </source>
</evidence>
<dbReference type="RefSeq" id="WP_344664992.1">
    <property type="nucleotide sequence ID" value="NZ_BAAAQN010000007.1"/>
</dbReference>
<dbReference type="PANTHER" id="PTHR38479:SF2">
    <property type="entry name" value="WINGED HELIX DNA-BINDING DOMAIN-CONTAINING PROTEIN"/>
    <property type="match status" value="1"/>
</dbReference>
<proteinExistence type="predicted"/>
<dbReference type="Pfam" id="PF06224">
    <property type="entry name" value="AlkZ-like"/>
    <property type="match status" value="1"/>
</dbReference>
<dbReference type="GO" id="GO:0003677">
    <property type="term" value="F:DNA binding"/>
    <property type="evidence" value="ECO:0007669"/>
    <property type="project" value="UniProtKB-KW"/>
</dbReference>
<keyword evidence="1" id="KW-0238">DNA-binding</keyword>